<feature type="region of interest" description="Disordered" evidence="5">
    <location>
        <begin position="29"/>
        <end position="53"/>
    </location>
</feature>
<dbReference type="PANTHER" id="PTHR38425">
    <property type="entry name" value="LONG CHRONOLOGICAL LIFESPAN PROTEIN 2"/>
    <property type="match status" value="1"/>
</dbReference>
<keyword evidence="4 6" id="KW-0732">Signal</keyword>
<evidence type="ECO:0000256" key="5">
    <source>
        <dbReference type="SAM" id="MobiDB-lite"/>
    </source>
</evidence>
<accession>A0A8H7NLF3</accession>
<protein>
    <recommendedName>
        <fullName evidence="3">Long chronological lifespan protein 2</fullName>
    </recommendedName>
</protein>
<feature type="signal peptide" evidence="6">
    <location>
        <begin position="1"/>
        <end position="16"/>
    </location>
</feature>
<evidence type="ECO:0000256" key="4">
    <source>
        <dbReference type="ARBA" id="ARBA00022729"/>
    </source>
</evidence>
<feature type="chain" id="PRO_5034850136" description="Long chronological lifespan protein 2" evidence="6">
    <location>
        <begin position="17"/>
        <end position="159"/>
    </location>
</feature>
<evidence type="ECO:0000256" key="2">
    <source>
        <dbReference type="ARBA" id="ARBA00010545"/>
    </source>
</evidence>
<name>A0A8H7NLF3_BIOOC</name>
<gene>
    <name evidence="7" type="ORF">IM811_008691</name>
</gene>
<comment type="similarity">
    <text evidence="2">Belongs to the LCL2 family.</text>
</comment>
<feature type="region of interest" description="Disordered" evidence="5">
    <location>
        <begin position="87"/>
        <end position="116"/>
    </location>
</feature>
<dbReference type="PANTHER" id="PTHR38425:SF1">
    <property type="entry name" value="LONG CHRONOLOGICAL LIFESPAN PROTEIN 2"/>
    <property type="match status" value="1"/>
</dbReference>
<evidence type="ECO:0000313" key="7">
    <source>
        <dbReference type="EMBL" id="KAF9757747.1"/>
    </source>
</evidence>
<proteinExistence type="inferred from homology"/>
<reference evidence="7" key="1">
    <citation type="submission" date="2020-10" db="EMBL/GenBank/DDBJ databases">
        <title>High-Quality Genome Resource of Clonostachys rosea strain S41 by Oxford Nanopore Long-Read Sequencing.</title>
        <authorList>
            <person name="Wang H."/>
        </authorList>
    </citation>
    <scope>NUCLEOTIDE SEQUENCE</scope>
    <source>
        <strain evidence="7">S41</strain>
    </source>
</reference>
<feature type="compositionally biased region" description="Polar residues" evidence="5">
    <location>
        <begin position="40"/>
        <end position="52"/>
    </location>
</feature>
<sequence length="159" mass="17504">MRYLIALLTLLTAVNAQFGGFFDQMFGGGGGNGNPHEAHQQGSQQAPNNPSDASLFRQRYEHSNCDKFLCPDTHWPACTSLTIARAPSTHTRKSSSSPRARGYASQGAGSSQARPLAKSSWRGRGCCRRGDTLEALIWVYGKRHCFEGIRKLDMSVQER</sequence>
<dbReference type="InterPro" id="IPR034543">
    <property type="entry name" value="LCL2"/>
</dbReference>
<comment type="caution">
    <text evidence="7">The sequence shown here is derived from an EMBL/GenBank/DDBJ whole genome shotgun (WGS) entry which is preliminary data.</text>
</comment>
<dbReference type="GO" id="GO:0036503">
    <property type="term" value="P:ERAD pathway"/>
    <property type="evidence" value="ECO:0007669"/>
    <property type="project" value="TreeGrafter"/>
</dbReference>
<evidence type="ECO:0000256" key="1">
    <source>
        <dbReference type="ARBA" id="ARBA00002208"/>
    </source>
</evidence>
<evidence type="ECO:0000313" key="8">
    <source>
        <dbReference type="Proteomes" id="UP000616885"/>
    </source>
</evidence>
<dbReference type="AlphaFoldDB" id="A0A8H7NLF3"/>
<organism evidence="7 8">
    <name type="scientific">Bionectria ochroleuca</name>
    <name type="common">Gliocladium roseum</name>
    <dbReference type="NCBI Taxonomy" id="29856"/>
    <lineage>
        <taxon>Eukaryota</taxon>
        <taxon>Fungi</taxon>
        <taxon>Dikarya</taxon>
        <taxon>Ascomycota</taxon>
        <taxon>Pezizomycotina</taxon>
        <taxon>Sordariomycetes</taxon>
        <taxon>Hypocreomycetidae</taxon>
        <taxon>Hypocreales</taxon>
        <taxon>Bionectriaceae</taxon>
        <taxon>Clonostachys</taxon>
    </lineage>
</organism>
<evidence type="ECO:0000256" key="3">
    <source>
        <dbReference type="ARBA" id="ARBA00018534"/>
    </source>
</evidence>
<comment type="function">
    <text evidence="1">Probable component of the endoplasmic reticulum-associated degradation (ERAD) pathway.</text>
</comment>
<dbReference type="Proteomes" id="UP000616885">
    <property type="component" value="Unassembled WGS sequence"/>
</dbReference>
<evidence type="ECO:0000256" key="6">
    <source>
        <dbReference type="SAM" id="SignalP"/>
    </source>
</evidence>
<dbReference type="EMBL" id="JADCTT010000002">
    <property type="protein sequence ID" value="KAF9757747.1"/>
    <property type="molecule type" value="Genomic_DNA"/>
</dbReference>